<sequence>MIPPTTAQWIIECGNAKTKQPQPHRATLNTSTFDSLKLQKDVAIPPLQPNECLIKVLAVSLNYRDIAIPLEKFPSPARSSYVPTSDGAGIVVAVGDQVTLHRVGDKVCTLFTQHHQKGLFKIAMKKSFLGSNVGGPLRQYAVYTETGLVQVPQSMSLIEASTLPCAALTAWNALFGLEGRKVSPGDWVLAQGTGGVSLFAAQLALAAGAKVIQTTSSDFKGEKVKTLGVHHIINYKTDASWGATAKTLTGDEGIAHVIDVGGEETITQSFAAVKEEGVISVVGFLGNPDGQSNPDLFGKIFGQVAIVRGIDIGSREQFVAVCKFMERHGNRPIVDERVFGFEEAKEAFGYLREQRFMGKVVIRVADDDN</sequence>
<dbReference type="Proteomes" id="UP000799537">
    <property type="component" value="Unassembled WGS sequence"/>
</dbReference>
<gene>
    <name evidence="2" type="ORF">M409DRAFT_49098</name>
</gene>
<dbReference type="SMART" id="SM00829">
    <property type="entry name" value="PKS_ER"/>
    <property type="match status" value="1"/>
</dbReference>
<dbReference type="GO" id="GO:0016491">
    <property type="term" value="F:oxidoreductase activity"/>
    <property type="evidence" value="ECO:0007669"/>
    <property type="project" value="InterPro"/>
</dbReference>
<protein>
    <recommendedName>
        <fullName evidence="1">Enoyl reductase (ER) domain-containing protein</fullName>
    </recommendedName>
</protein>
<dbReference type="CDD" id="cd08276">
    <property type="entry name" value="MDR7"/>
    <property type="match status" value="1"/>
</dbReference>
<dbReference type="SUPFAM" id="SSF50129">
    <property type="entry name" value="GroES-like"/>
    <property type="match status" value="1"/>
</dbReference>
<proteinExistence type="predicted"/>
<dbReference type="Pfam" id="PF08240">
    <property type="entry name" value="ADH_N"/>
    <property type="match status" value="1"/>
</dbReference>
<accession>A0A6A6D7T0</accession>
<dbReference type="InterPro" id="IPR013154">
    <property type="entry name" value="ADH-like_N"/>
</dbReference>
<evidence type="ECO:0000259" key="1">
    <source>
        <dbReference type="SMART" id="SM00829"/>
    </source>
</evidence>
<dbReference type="InterPro" id="IPR052711">
    <property type="entry name" value="Zinc_ADH-like"/>
</dbReference>
<dbReference type="SUPFAM" id="SSF51735">
    <property type="entry name" value="NAD(P)-binding Rossmann-fold domains"/>
    <property type="match status" value="1"/>
</dbReference>
<name>A0A6A6D7T0_ZASCE</name>
<dbReference type="Gene3D" id="3.40.50.720">
    <property type="entry name" value="NAD(P)-binding Rossmann-like Domain"/>
    <property type="match status" value="1"/>
</dbReference>
<dbReference type="InterPro" id="IPR011032">
    <property type="entry name" value="GroES-like_sf"/>
</dbReference>
<dbReference type="InterPro" id="IPR036291">
    <property type="entry name" value="NAD(P)-bd_dom_sf"/>
</dbReference>
<dbReference type="InterPro" id="IPR020843">
    <property type="entry name" value="ER"/>
</dbReference>
<dbReference type="RefSeq" id="XP_033675128.1">
    <property type="nucleotide sequence ID" value="XM_033811140.1"/>
</dbReference>
<dbReference type="PANTHER" id="PTHR45033:SF2">
    <property type="entry name" value="ZINC-TYPE ALCOHOL DEHYDROGENASE-LIKE PROTEIN C1773.06C"/>
    <property type="match status" value="1"/>
</dbReference>
<evidence type="ECO:0000313" key="3">
    <source>
        <dbReference type="Proteomes" id="UP000799537"/>
    </source>
</evidence>
<keyword evidence="3" id="KW-1185">Reference proteome</keyword>
<dbReference type="InterPro" id="IPR013149">
    <property type="entry name" value="ADH-like_C"/>
</dbReference>
<dbReference type="PANTHER" id="PTHR45033">
    <property type="match status" value="1"/>
</dbReference>
<dbReference type="OrthoDB" id="9930022at2759"/>
<reference evidence="2" key="1">
    <citation type="journal article" date="2020" name="Stud. Mycol.">
        <title>101 Dothideomycetes genomes: a test case for predicting lifestyles and emergence of pathogens.</title>
        <authorList>
            <person name="Haridas S."/>
            <person name="Albert R."/>
            <person name="Binder M."/>
            <person name="Bloem J."/>
            <person name="Labutti K."/>
            <person name="Salamov A."/>
            <person name="Andreopoulos B."/>
            <person name="Baker S."/>
            <person name="Barry K."/>
            <person name="Bills G."/>
            <person name="Bluhm B."/>
            <person name="Cannon C."/>
            <person name="Castanera R."/>
            <person name="Culley D."/>
            <person name="Daum C."/>
            <person name="Ezra D."/>
            <person name="Gonzalez J."/>
            <person name="Henrissat B."/>
            <person name="Kuo A."/>
            <person name="Liang C."/>
            <person name="Lipzen A."/>
            <person name="Lutzoni F."/>
            <person name="Magnuson J."/>
            <person name="Mondo S."/>
            <person name="Nolan M."/>
            <person name="Ohm R."/>
            <person name="Pangilinan J."/>
            <person name="Park H.-J."/>
            <person name="Ramirez L."/>
            <person name="Alfaro M."/>
            <person name="Sun H."/>
            <person name="Tritt A."/>
            <person name="Yoshinaga Y."/>
            <person name="Zwiers L.-H."/>
            <person name="Turgeon B."/>
            <person name="Goodwin S."/>
            <person name="Spatafora J."/>
            <person name="Crous P."/>
            <person name="Grigoriev I."/>
        </authorList>
    </citation>
    <scope>NUCLEOTIDE SEQUENCE</scope>
    <source>
        <strain evidence="2">ATCC 36951</strain>
    </source>
</reference>
<dbReference type="Pfam" id="PF00107">
    <property type="entry name" value="ADH_zinc_N"/>
    <property type="match status" value="1"/>
</dbReference>
<dbReference type="GeneID" id="54564412"/>
<dbReference type="AlphaFoldDB" id="A0A6A6D7T0"/>
<organism evidence="2 3">
    <name type="scientific">Zasmidium cellare ATCC 36951</name>
    <dbReference type="NCBI Taxonomy" id="1080233"/>
    <lineage>
        <taxon>Eukaryota</taxon>
        <taxon>Fungi</taxon>
        <taxon>Dikarya</taxon>
        <taxon>Ascomycota</taxon>
        <taxon>Pezizomycotina</taxon>
        <taxon>Dothideomycetes</taxon>
        <taxon>Dothideomycetidae</taxon>
        <taxon>Mycosphaerellales</taxon>
        <taxon>Mycosphaerellaceae</taxon>
        <taxon>Zasmidium</taxon>
    </lineage>
</organism>
<feature type="domain" description="Enoyl reductase (ER)" evidence="1">
    <location>
        <begin position="31"/>
        <end position="362"/>
    </location>
</feature>
<dbReference type="Gene3D" id="3.90.180.10">
    <property type="entry name" value="Medium-chain alcohol dehydrogenases, catalytic domain"/>
    <property type="match status" value="1"/>
</dbReference>
<evidence type="ECO:0000313" key="2">
    <source>
        <dbReference type="EMBL" id="KAF2174239.1"/>
    </source>
</evidence>
<dbReference type="EMBL" id="ML993579">
    <property type="protein sequence ID" value="KAF2174239.1"/>
    <property type="molecule type" value="Genomic_DNA"/>
</dbReference>